<evidence type="ECO:0000256" key="2">
    <source>
        <dbReference type="ARBA" id="ARBA00022980"/>
    </source>
</evidence>
<keyword evidence="5" id="KW-0699">rRNA-binding</keyword>
<accession>A0A921SU99</accession>
<dbReference type="GO" id="GO:0003735">
    <property type="term" value="F:structural constituent of ribosome"/>
    <property type="evidence" value="ECO:0007669"/>
    <property type="project" value="InterPro"/>
</dbReference>
<dbReference type="HAMAP" id="MF_01333_B">
    <property type="entry name" value="Ribosomal_uL5_B"/>
    <property type="match status" value="1"/>
</dbReference>
<evidence type="ECO:0000313" key="9">
    <source>
        <dbReference type="EMBL" id="HJG88102.1"/>
    </source>
</evidence>
<keyword evidence="2 5" id="KW-0689">Ribosomal protein</keyword>
<dbReference type="GO" id="GO:0005840">
    <property type="term" value="C:ribosome"/>
    <property type="evidence" value="ECO:0007669"/>
    <property type="project" value="UniProtKB-KW"/>
</dbReference>
<comment type="caution">
    <text evidence="9">The sequence shown here is derived from an EMBL/GenBank/DDBJ whole genome shotgun (WGS) entry which is preliminary data.</text>
</comment>
<dbReference type="GO" id="GO:0000049">
    <property type="term" value="F:tRNA binding"/>
    <property type="evidence" value="ECO:0007669"/>
    <property type="project" value="UniProtKB-UniRule"/>
</dbReference>
<evidence type="ECO:0000256" key="4">
    <source>
        <dbReference type="ARBA" id="ARBA00035245"/>
    </source>
</evidence>
<proteinExistence type="inferred from homology"/>
<dbReference type="GO" id="GO:1990904">
    <property type="term" value="C:ribonucleoprotein complex"/>
    <property type="evidence" value="ECO:0007669"/>
    <property type="project" value="UniProtKB-KW"/>
</dbReference>
<reference evidence="9" key="2">
    <citation type="submission" date="2021-09" db="EMBL/GenBank/DDBJ databases">
        <authorList>
            <person name="Gilroy R."/>
        </authorList>
    </citation>
    <scope>NUCLEOTIDE SEQUENCE</scope>
    <source>
        <strain evidence="9">CHK121-7720</strain>
    </source>
</reference>
<dbReference type="SUPFAM" id="SSF55282">
    <property type="entry name" value="RL5-like"/>
    <property type="match status" value="1"/>
</dbReference>
<dbReference type="Pfam" id="PF00281">
    <property type="entry name" value="Ribosomal_L5"/>
    <property type="match status" value="1"/>
</dbReference>
<evidence type="ECO:0000256" key="6">
    <source>
        <dbReference type="RuleBase" id="RU003930"/>
    </source>
</evidence>
<dbReference type="InterPro" id="IPR031310">
    <property type="entry name" value="Ribosomal_uL5_N"/>
</dbReference>
<feature type="domain" description="Large ribosomal subunit protein uL5 C-terminal" evidence="8">
    <location>
        <begin position="87"/>
        <end position="179"/>
    </location>
</feature>
<feature type="domain" description="Large ribosomal subunit protein uL5 N-terminal" evidence="7">
    <location>
        <begin position="28"/>
        <end position="83"/>
    </location>
</feature>
<gene>
    <name evidence="5 9" type="primary">rplE</name>
    <name evidence="9" type="ORF">K8U91_01305</name>
</gene>
<evidence type="ECO:0000259" key="7">
    <source>
        <dbReference type="Pfam" id="PF00281"/>
    </source>
</evidence>
<dbReference type="InterPro" id="IPR031309">
    <property type="entry name" value="Ribosomal_uL5_C"/>
</dbReference>
<dbReference type="GO" id="GO:0019843">
    <property type="term" value="F:rRNA binding"/>
    <property type="evidence" value="ECO:0007669"/>
    <property type="project" value="UniProtKB-UniRule"/>
</dbReference>
<name>A0A921SU99_9BACT</name>
<keyword evidence="5" id="KW-0820">tRNA-binding</keyword>
<evidence type="ECO:0000259" key="8">
    <source>
        <dbReference type="Pfam" id="PF00673"/>
    </source>
</evidence>
<protein>
    <recommendedName>
        <fullName evidence="4 5">Large ribosomal subunit protein uL5</fullName>
    </recommendedName>
</protein>
<dbReference type="GO" id="GO:0006412">
    <property type="term" value="P:translation"/>
    <property type="evidence" value="ECO:0007669"/>
    <property type="project" value="UniProtKB-UniRule"/>
</dbReference>
<keyword evidence="5" id="KW-0694">RNA-binding</keyword>
<dbReference type="RefSeq" id="WP_025278747.1">
    <property type="nucleotide sequence ID" value="NZ_CAKMIC010000017.1"/>
</dbReference>
<dbReference type="Proteomes" id="UP000757103">
    <property type="component" value="Unassembled WGS sequence"/>
</dbReference>
<evidence type="ECO:0000313" key="10">
    <source>
        <dbReference type="Proteomes" id="UP000757103"/>
    </source>
</evidence>
<dbReference type="Gene3D" id="3.30.1440.10">
    <property type="match status" value="1"/>
</dbReference>
<dbReference type="InterPro" id="IPR022803">
    <property type="entry name" value="Ribosomal_uL5_dom_sf"/>
</dbReference>
<dbReference type="EMBL" id="DYUD01000009">
    <property type="protein sequence ID" value="HJG88102.1"/>
    <property type="molecule type" value="Genomic_DNA"/>
</dbReference>
<comment type="subunit">
    <text evidence="5">Part of the 50S ribosomal subunit; part of the 5S rRNA/L5/L18/L25 subcomplex. Contacts the 5S rRNA and the P site tRNA. Forms a bridge to the 30S subunit in the 70S ribosome.</text>
</comment>
<evidence type="ECO:0000256" key="5">
    <source>
        <dbReference type="HAMAP-Rule" id="MF_01333"/>
    </source>
</evidence>
<dbReference type="NCBIfam" id="NF000585">
    <property type="entry name" value="PRK00010.1"/>
    <property type="match status" value="1"/>
</dbReference>
<dbReference type="PIRSF" id="PIRSF002161">
    <property type="entry name" value="Ribosomal_L5"/>
    <property type="match status" value="1"/>
</dbReference>
<evidence type="ECO:0000256" key="1">
    <source>
        <dbReference type="ARBA" id="ARBA00008553"/>
    </source>
</evidence>
<dbReference type="AlphaFoldDB" id="A0A921SU99"/>
<dbReference type="InterPro" id="IPR020930">
    <property type="entry name" value="Ribosomal_uL5_bac-type"/>
</dbReference>
<keyword evidence="3 5" id="KW-0687">Ribonucleoprotein</keyword>
<dbReference type="InterPro" id="IPR002132">
    <property type="entry name" value="Ribosomal_uL5"/>
</dbReference>
<dbReference type="Pfam" id="PF00673">
    <property type="entry name" value="Ribosomal_L5_C"/>
    <property type="match status" value="1"/>
</dbReference>
<organism evidence="9 10">
    <name type="scientific">Barnesiella viscericola</name>
    <dbReference type="NCBI Taxonomy" id="397865"/>
    <lineage>
        <taxon>Bacteria</taxon>
        <taxon>Pseudomonadati</taxon>
        <taxon>Bacteroidota</taxon>
        <taxon>Bacteroidia</taxon>
        <taxon>Bacteroidales</taxon>
        <taxon>Barnesiellaceae</taxon>
        <taxon>Barnesiella</taxon>
    </lineage>
</organism>
<reference evidence="9" key="1">
    <citation type="journal article" date="2021" name="PeerJ">
        <title>Extensive microbial diversity within the chicken gut microbiome revealed by metagenomics and culture.</title>
        <authorList>
            <person name="Gilroy R."/>
            <person name="Ravi A."/>
            <person name="Getino M."/>
            <person name="Pursley I."/>
            <person name="Horton D.L."/>
            <person name="Alikhan N.F."/>
            <person name="Baker D."/>
            <person name="Gharbi K."/>
            <person name="Hall N."/>
            <person name="Watson M."/>
            <person name="Adriaenssens E.M."/>
            <person name="Foster-Nyarko E."/>
            <person name="Jarju S."/>
            <person name="Secka A."/>
            <person name="Antonio M."/>
            <person name="Oren A."/>
            <person name="Chaudhuri R.R."/>
            <person name="La Ragione R."/>
            <person name="Hildebrand F."/>
            <person name="Pallen M.J."/>
        </authorList>
    </citation>
    <scope>NUCLEOTIDE SEQUENCE</scope>
    <source>
        <strain evidence="9">CHK121-7720</strain>
    </source>
</reference>
<dbReference type="GeneID" id="90529409"/>
<dbReference type="FunFam" id="3.30.1440.10:FF:000001">
    <property type="entry name" value="50S ribosomal protein L5"/>
    <property type="match status" value="1"/>
</dbReference>
<comment type="function">
    <text evidence="5">This is 1 of the proteins that bind and probably mediate the attachment of the 5S RNA into the large ribosomal subunit, where it forms part of the central protuberance. In the 70S ribosome it contacts protein S13 of the 30S subunit (bridge B1b), connecting the 2 subunits; this bridge is implicated in subunit movement. Contacts the P site tRNA; the 5S rRNA and some of its associated proteins might help stabilize positioning of ribosome-bound tRNAs.</text>
</comment>
<evidence type="ECO:0000256" key="3">
    <source>
        <dbReference type="ARBA" id="ARBA00023274"/>
    </source>
</evidence>
<comment type="similarity">
    <text evidence="1 5 6">Belongs to the universal ribosomal protein uL5 family.</text>
</comment>
<dbReference type="PANTHER" id="PTHR11994">
    <property type="entry name" value="60S RIBOSOMAL PROTEIN L11-RELATED"/>
    <property type="match status" value="1"/>
</dbReference>
<sequence>MNNTANLKKEYLERIVPALQKEFNYSSIMQVPVLKKIVINQGLGEATADKKIIETAINELTAITGQKAVATLSRKDISNFKLRKKMPIGVMVTLRHERMYEFLERLVRVSLPRIRDFKGIESKLDGRGNYTLGIQEQIIFPEINIDSITKIMGMNITFVTSAKTDEEGYALLKAFGLPFKNAKKD</sequence>